<dbReference type="SUPFAM" id="SSF52047">
    <property type="entry name" value="RNI-like"/>
    <property type="match status" value="1"/>
</dbReference>
<dbReference type="Proteomes" id="UP000319731">
    <property type="component" value="Unassembled WGS sequence"/>
</dbReference>
<dbReference type="OrthoDB" id="550575at2759"/>
<keyword evidence="4" id="KW-1185">Reference proteome</keyword>
<dbReference type="GO" id="GO:0031146">
    <property type="term" value="P:SCF-dependent proteasomal ubiquitin-dependent protein catabolic process"/>
    <property type="evidence" value="ECO:0007669"/>
    <property type="project" value="TreeGrafter"/>
</dbReference>
<dbReference type="InterPro" id="IPR036047">
    <property type="entry name" value="F-box-like_dom_sf"/>
</dbReference>
<dbReference type="InterPro" id="IPR006553">
    <property type="entry name" value="Leu-rich_rpt_Cys-con_subtyp"/>
</dbReference>
<feature type="compositionally biased region" description="Polar residues" evidence="1">
    <location>
        <begin position="1"/>
        <end position="16"/>
    </location>
</feature>
<organism evidence="3 4">
    <name type="scientific">Synchytrium microbalum</name>
    <dbReference type="NCBI Taxonomy" id="1806994"/>
    <lineage>
        <taxon>Eukaryota</taxon>
        <taxon>Fungi</taxon>
        <taxon>Fungi incertae sedis</taxon>
        <taxon>Chytridiomycota</taxon>
        <taxon>Chytridiomycota incertae sedis</taxon>
        <taxon>Chytridiomycetes</taxon>
        <taxon>Synchytriales</taxon>
        <taxon>Synchytriaceae</taxon>
        <taxon>Synchytrium</taxon>
    </lineage>
</organism>
<dbReference type="GO" id="GO:0019005">
    <property type="term" value="C:SCF ubiquitin ligase complex"/>
    <property type="evidence" value="ECO:0007669"/>
    <property type="project" value="TreeGrafter"/>
</dbReference>
<dbReference type="EMBL" id="QEAO01000039">
    <property type="protein sequence ID" value="TPX31794.1"/>
    <property type="molecule type" value="Genomic_DNA"/>
</dbReference>
<dbReference type="Gene3D" id="3.80.10.10">
    <property type="entry name" value="Ribonuclease Inhibitor"/>
    <property type="match status" value="2"/>
</dbReference>
<feature type="region of interest" description="Disordered" evidence="1">
    <location>
        <begin position="1"/>
        <end position="39"/>
    </location>
</feature>
<evidence type="ECO:0000259" key="2">
    <source>
        <dbReference type="Pfam" id="PF12937"/>
    </source>
</evidence>
<reference evidence="3 4" key="1">
    <citation type="journal article" date="2019" name="Sci. Rep.">
        <title>Comparative genomics of chytrid fungi reveal insights into the obligate biotrophic and pathogenic lifestyle of Synchytrium endobioticum.</title>
        <authorList>
            <person name="van de Vossenberg B.T.L.H."/>
            <person name="Warris S."/>
            <person name="Nguyen H.D.T."/>
            <person name="van Gent-Pelzer M.P.E."/>
            <person name="Joly D.L."/>
            <person name="van de Geest H.C."/>
            <person name="Bonants P.J.M."/>
            <person name="Smith D.S."/>
            <person name="Levesque C.A."/>
            <person name="van der Lee T.A.J."/>
        </authorList>
    </citation>
    <scope>NUCLEOTIDE SEQUENCE [LARGE SCALE GENOMIC DNA]</scope>
    <source>
        <strain evidence="3 4">JEL517</strain>
    </source>
</reference>
<comment type="caution">
    <text evidence="3">The sequence shown here is derived from an EMBL/GenBank/DDBJ whole genome shotgun (WGS) entry which is preliminary data.</text>
</comment>
<dbReference type="PANTHER" id="PTHR13318:SF190">
    <property type="entry name" value="PARTNER OF PAIRED, ISOFORM B"/>
    <property type="match status" value="1"/>
</dbReference>
<protein>
    <recommendedName>
        <fullName evidence="2">F-box domain-containing protein</fullName>
    </recommendedName>
</protein>
<evidence type="ECO:0000256" key="1">
    <source>
        <dbReference type="SAM" id="MobiDB-lite"/>
    </source>
</evidence>
<feature type="compositionally biased region" description="Low complexity" evidence="1">
    <location>
        <begin position="23"/>
        <end position="39"/>
    </location>
</feature>
<evidence type="ECO:0000313" key="4">
    <source>
        <dbReference type="Proteomes" id="UP000319731"/>
    </source>
</evidence>
<feature type="domain" description="F-box" evidence="2">
    <location>
        <begin position="100"/>
        <end position="154"/>
    </location>
</feature>
<dbReference type="Pfam" id="PF12937">
    <property type="entry name" value="F-box-like"/>
    <property type="match status" value="1"/>
</dbReference>
<sequence length="652" mass="70709">MTTQNGSTASSPFRISNNHRRSTSQSSQESTSSSVIRSPSVPIGQFARVSLTTASTSSSSTGLLDSPLPFSPTQPSNVFSSFSLTEPSVDENVDEPLTASTLPTELLLAIFQHLPADAPLGSRNRVTTSTLLSASLVCKRWFGPATSALWARVSTMADDWESKVKPLVSRVNRLLKDYRKDIRSLEVRATSTAWATGELKLGAIRRALGGCLALRRIEIDVPCLKDDDLWALGASCPVLDYISIVSGTSDSSRITDFGMEGLAAACTRLRHFKFRARGPGVSDRGLSRLAEAFKGRLVTFSLQWDGNNQATHFPTAEPTPTTGDSLSFIIEANPSLVYLSLDWPWGVERALTVVASKCCRLKQFRIGNARQSDTLMAILAANPSLNELGFFEPANITNATTLLSPLWGGDGSVDTEWIEGAMMNTTLTELDLDGVAFIRLLLPALTRLRGLEVLKMSPSRRSAFLNFSTTDEVVARAVRSLGSSLTVIRTPVHGDMPINSIAESCPNLIELDLIDAREMTDKSIILLSKRCPLISRLYLGAAVHLTDASLTILARSLPNLTRLALPFGNCNMTARTLTAVAESCPLVESLSNVPWSLGTEVLLDVLGRMPRLSILGICVAQRRGAATSFPSREDQDLLKSKCRKIRQIILNG</sequence>
<evidence type="ECO:0000313" key="3">
    <source>
        <dbReference type="EMBL" id="TPX31794.1"/>
    </source>
</evidence>
<dbReference type="GeneID" id="42006210"/>
<dbReference type="PANTHER" id="PTHR13318">
    <property type="entry name" value="PARTNER OF PAIRED, ISOFORM B-RELATED"/>
    <property type="match status" value="1"/>
</dbReference>
<dbReference type="RefSeq" id="XP_031023137.1">
    <property type="nucleotide sequence ID" value="XM_031170913.1"/>
</dbReference>
<name>A0A507C157_9FUNG</name>
<dbReference type="AlphaFoldDB" id="A0A507C157"/>
<accession>A0A507C157</accession>
<dbReference type="SMART" id="SM00367">
    <property type="entry name" value="LRR_CC"/>
    <property type="match status" value="5"/>
</dbReference>
<dbReference type="SUPFAM" id="SSF81383">
    <property type="entry name" value="F-box domain"/>
    <property type="match status" value="1"/>
</dbReference>
<proteinExistence type="predicted"/>
<dbReference type="Gene3D" id="1.20.1280.50">
    <property type="match status" value="1"/>
</dbReference>
<gene>
    <name evidence="3" type="ORF">SmJEL517_g04985</name>
</gene>
<dbReference type="InterPro" id="IPR001810">
    <property type="entry name" value="F-box_dom"/>
</dbReference>
<dbReference type="InterPro" id="IPR032675">
    <property type="entry name" value="LRR_dom_sf"/>
</dbReference>